<reference evidence="8 9" key="1">
    <citation type="submission" date="2024-09" db="EMBL/GenBank/DDBJ databases">
        <authorList>
            <person name="D'Angelo T."/>
        </authorList>
    </citation>
    <scope>NUCLEOTIDE SEQUENCE [LARGE SCALE GENOMIC DNA]</scope>
    <source>
        <strain evidence="8">SAG AM-311-F02</strain>
    </source>
</reference>
<dbReference type="Proteomes" id="UP001594288">
    <property type="component" value="Unassembled WGS sequence"/>
</dbReference>
<evidence type="ECO:0000256" key="2">
    <source>
        <dbReference type="ARBA" id="ARBA00022485"/>
    </source>
</evidence>
<evidence type="ECO:0000256" key="3">
    <source>
        <dbReference type="ARBA" id="ARBA00022691"/>
    </source>
</evidence>
<dbReference type="SUPFAM" id="SSF102114">
    <property type="entry name" value="Radical SAM enzymes"/>
    <property type="match status" value="1"/>
</dbReference>
<name>A0ABV6YNN9_UNCEI</name>
<dbReference type="EMBL" id="JBHPEI010000022">
    <property type="protein sequence ID" value="MFC1799682.1"/>
    <property type="molecule type" value="Genomic_DNA"/>
</dbReference>
<dbReference type="PANTHER" id="PTHR43409:SF17">
    <property type="entry name" value="METHYLTHIOTRANSFERASE MJ0865-RELATED"/>
    <property type="match status" value="1"/>
</dbReference>
<keyword evidence="6" id="KW-0411">Iron-sulfur</keyword>
<dbReference type="InterPro" id="IPR058240">
    <property type="entry name" value="rSAM_sf"/>
</dbReference>
<keyword evidence="3" id="KW-0949">S-adenosyl-L-methionine</keyword>
<feature type="non-terminal residue" evidence="8">
    <location>
        <position position="1"/>
    </location>
</feature>
<dbReference type="InterPro" id="IPR023980">
    <property type="entry name" value="CHP04013_B12-bd/rSAM"/>
</dbReference>
<protein>
    <submittedName>
        <fullName evidence="8">TIGR04013 family B12-binding domain/radical SAM domain-containing protein</fullName>
    </submittedName>
</protein>
<organism evidence="8 9">
    <name type="scientific">Eiseniibacteriota bacterium</name>
    <dbReference type="NCBI Taxonomy" id="2212470"/>
    <lineage>
        <taxon>Bacteria</taxon>
        <taxon>Candidatus Eiseniibacteriota</taxon>
    </lineage>
</organism>
<dbReference type="CDD" id="cd01335">
    <property type="entry name" value="Radical_SAM"/>
    <property type="match status" value="1"/>
</dbReference>
<dbReference type="Gene3D" id="3.80.30.20">
    <property type="entry name" value="tm_1862 like domain"/>
    <property type="match status" value="1"/>
</dbReference>
<keyword evidence="2" id="KW-0004">4Fe-4S</keyword>
<dbReference type="SMART" id="SM00729">
    <property type="entry name" value="Elp3"/>
    <property type="match status" value="1"/>
</dbReference>
<comment type="cofactor">
    <cofactor evidence="1">
        <name>[4Fe-4S] cluster</name>
        <dbReference type="ChEBI" id="CHEBI:49883"/>
    </cofactor>
</comment>
<dbReference type="InterPro" id="IPR051198">
    <property type="entry name" value="BchE-like"/>
</dbReference>
<dbReference type="InterPro" id="IPR023404">
    <property type="entry name" value="rSAM_horseshoe"/>
</dbReference>
<dbReference type="PANTHER" id="PTHR43409">
    <property type="entry name" value="ANAEROBIC MAGNESIUM-PROTOPORPHYRIN IX MONOMETHYL ESTER CYCLASE-RELATED"/>
    <property type="match status" value="1"/>
</dbReference>
<dbReference type="PROSITE" id="PS01278">
    <property type="entry name" value="MTTASE_RADICAL"/>
    <property type="match status" value="1"/>
</dbReference>
<comment type="caution">
    <text evidence="8">The sequence shown here is derived from an EMBL/GenBank/DDBJ whole genome shotgun (WGS) entry which is preliminary data.</text>
</comment>
<evidence type="ECO:0000256" key="4">
    <source>
        <dbReference type="ARBA" id="ARBA00022723"/>
    </source>
</evidence>
<sequence>DQDDLFSARLLAPDEVRHASFELTSGRAEVFCMSAMTMTVSAAAEIHQDLRGRWGGAAFTSICGGPHPSGDPESVLRGGVALSAAPPPVAGSASVAGPAPGGGFDYACVGEGEDVIREVALALARGETPDDVAGLFRLEAGEIKGRVRPERVDLERCPALPTRNRFPTHIEIGRGCHWGCAYCQTPGIHGRTERFRSLDSIEKVVDFYARTGMEDYRFVLPNALGYASERPGEPNCEALSALLERTRSKARGGRIFLGSFPSEARPEYVTAEALRILKMHVANERLVIGGQSGSQRLLDELKRGHSVEDIRRACDTAIEAGFKPAIDLVLGFPGETAEDRQLTFRLMEDLAGRGSRVNMHFFMPLPGTALSEATPVFLSGHDRRVLDRLAQRGIVRGGWRRQEEFARIWVKRRRDKDHSR</sequence>
<feature type="domain" description="Radical SAM core" evidence="7">
    <location>
        <begin position="162"/>
        <end position="396"/>
    </location>
</feature>
<dbReference type="Pfam" id="PF04055">
    <property type="entry name" value="Radical_SAM"/>
    <property type="match status" value="1"/>
</dbReference>
<dbReference type="InterPro" id="IPR007197">
    <property type="entry name" value="rSAM"/>
</dbReference>
<keyword evidence="9" id="KW-1185">Reference proteome</keyword>
<evidence type="ECO:0000256" key="6">
    <source>
        <dbReference type="ARBA" id="ARBA00023014"/>
    </source>
</evidence>
<evidence type="ECO:0000256" key="1">
    <source>
        <dbReference type="ARBA" id="ARBA00001966"/>
    </source>
</evidence>
<dbReference type="PROSITE" id="PS51918">
    <property type="entry name" value="RADICAL_SAM"/>
    <property type="match status" value="1"/>
</dbReference>
<accession>A0ABV6YNN9</accession>
<evidence type="ECO:0000313" key="8">
    <source>
        <dbReference type="EMBL" id="MFC1799682.1"/>
    </source>
</evidence>
<evidence type="ECO:0000313" key="9">
    <source>
        <dbReference type="Proteomes" id="UP001594288"/>
    </source>
</evidence>
<dbReference type="InterPro" id="IPR020612">
    <property type="entry name" value="Methylthiotransferase_CS"/>
</dbReference>
<evidence type="ECO:0000259" key="7">
    <source>
        <dbReference type="PROSITE" id="PS51918"/>
    </source>
</evidence>
<dbReference type="NCBIfam" id="TIGR04013">
    <property type="entry name" value="B12_SAM_MJ_1487"/>
    <property type="match status" value="1"/>
</dbReference>
<gene>
    <name evidence="8" type="ORF">ACFL2Z_02065</name>
</gene>
<keyword evidence="4" id="KW-0479">Metal-binding</keyword>
<dbReference type="Gene3D" id="3.40.50.280">
    <property type="entry name" value="Cobalamin-binding domain"/>
    <property type="match status" value="1"/>
</dbReference>
<dbReference type="InterPro" id="IPR006638">
    <property type="entry name" value="Elp3/MiaA/NifB-like_rSAM"/>
</dbReference>
<dbReference type="SFLD" id="SFLDS00029">
    <property type="entry name" value="Radical_SAM"/>
    <property type="match status" value="1"/>
</dbReference>
<dbReference type="SFLD" id="SFLDG01082">
    <property type="entry name" value="B12-binding_domain_containing"/>
    <property type="match status" value="1"/>
</dbReference>
<proteinExistence type="predicted"/>
<keyword evidence="5" id="KW-0408">Iron</keyword>
<evidence type="ECO:0000256" key="5">
    <source>
        <dbReference type="ARBA" id="ARBA00023004"/>
    </source>
</evidence>